<dbReference type="EMBL" id="KN847322">
    <property type="protein sequence ID" value="KIW51985.1"/>
    <property type="molecule type" value="Genomic_DNA"/>
</dbReference>
<dbReference type="GO" id="GO:0000981">
    <property type="term" value="F:DNA-binding transcription factor activity, RNA polymerase II-specific"/>
    <property type="evidence" value="ECO:0007669"/>
    <property type="project" value="InterPro"/>
</dbReference>
<dbReference type="SMART" id="SM00066">
    <property type="entry name" value="GAL4"/>
    <property type="match status" value="1"/>
</dbReference>
<dbReference type="HOGENOM" id="CLU_036824_1_0_1"/>
<evidence type="ECO:0000256" key="4">
    <source>
        <dbReference type="ARBA" id="ARBA00023242"/>
    </source>
</evidence>
<evidence type="ECO:0000256" key="2">
    <source>
        <dbReference type="ARBA" id="ARBA00023125"/>
    </source>
</evidence>
<dbReference type="InterPro" id="IPR053181">
    <property type="entry name" value="EcdB-like_regulator"/>
</dbReference>
<dbReference type="GeneID" id="25332558"/>
<dbReference type="AlphaFoldDB" id="A0A0D2EBG2"/>
<evidence type="ECO:0000259" key="6">
    <source>
        <dbReference type="PROSITE" id="PS50048"/>
    </source>
</evidence>
<evidence type="ECO:0000256" key="5">
    <source>
        <dbReference type="SAM" id="MobiDB-lite"/>
    </source>
</evidence>
<accession>A0A0D2EBG2</accession>
<gene>
    <name evidence="7" type="ORF">PV05_10650</name>
</gene>
<dbReference type="Proteomes" id="UP000054342">
    <property type="component" value="Unassembled WGS sequence"/>
</dbReference>
<keyword evidence="3" id="KW-0804">Transcription</keyword>
<feature type="compositionally biased region" description="Basic and acidic residues" evidence="5">
    <location>
        <begin position="1"/>
        <end position="11"/>
    </location>
</feature>
<feature type="domain" description="Zn(2)-C6 fungal-type" evidence="6">
    <location>
        <begin position="46"/>
        <end position="76"/>
    </location>
</feature>
<keyword evidence="2" id="KW-0238">DNA-binding</keyword>
<evidence type="ECO:0000256" key="1">
    <source>
        <dbReference type="ARBA" id="ARBA00023015"/>
    </source>
</evidence>
<keyword evidence="1" id="KW-0805">Transcription regulation</keyword>
<feature type="region of interest" description="Disordered" evidence="5">
    <location>
        <begin position="1"/>
        <end position="30"/>
    </location>
</feature>
<dbReference type="InterPro" id="IPR001138">
    <property type="entry name" value="Zn2Cys6_DnaBD"/>
</dbReference>
<dbReference type="CDD" id="cd00067">
    <property type="entry name" value="GAL4"/>
    <property type="match status" value="1"/>
</dbReference>
<reference evidence="7 8" key="1">
    <citation type="submission" date="2015-01" db="EMBL/GenBank/DDBJ databases">
        <title>The Genome Sequence of Exophiala xenobiotica CBS118157.</title>
        <authorList>
            <consortium name="The Broad Institute Genomics Platform"/>
            <person name="Cuomo C."/>
            <person name="de Hoog S."/>
            <person name="Gorbushina A."/>
            <person name="Stielow B."/>
            <person name="Teixiera M."/>
            <person name="Abouelleil A."/>
            <person name="Chapman S.B."/>
            <person name="Priest M."/>
            <person name="Young S.K."/>
            <person name="Wortman J."/>
            <person name="Nusbaum C."/>
            <person name="Birren B."/>
        </authorList>
    </citation>
    <scope>NUCLEOTIDE SEQUENCE [LARGE SCALE GENOMIC DNA]</scope>
    <source>
        <strain evidence="7 8">CBS 118157</strain>
    </source>
</reference>
<dbReference type="CDD" id="cd12148">
    <property type="entry name" value="fungal_TF_MHR"/>
    <property type="match status" value="1"/>
</dbReference>
<dbReference type="PROSITE" id="PS50048">
    <property type="entry name" value="ZN2_CY6_FUNGAL_2"/>
    <property type="match status" value="1"/>
</dbReference>
<evidence type="ECO:0000313" key="7">
    <source>
        <dbReference type="EMBL" id="KIW51985.1"/>
    </source>
</evidence>
<dbReference type="OrthoDB" id="4685598at2759"/>
<dbReference type="Pfam" id="PF00172">
    <property type="entry name" value="Zn_clus"/>
    <property type="match status" value="1"/>
</dbReference>
<dbReference type="RefSeq" id="XP_013312569.1">
    <property type="nucleotide sequence ID" value="XM_013457115.1"/>
</dbReference>
<dbReference type="PANTHER" id="PTHR47785:SF3">
    <property type="entry name" value="ZN(2)-C6 FUNGAL-TYPE DOMAIN-CONTAINING PROTEIN"/>
    <property type="match status" value="1"/>
</dbReference>
<dbReference type="PROSITE" id="PS00463">
    <property type="entry name" value="ZN2_CY6_FUNGAL_1"/>
    <property type="match status" value="1"/>
</dbReference>
<dbReference type="GO" id="GO:0008270">
    <property type="term" value="F:zinc ion binding"/>
    <property type="evidence" value="ECO:0007669"/>
    <property type="project" value="InterPro"/>
</dbReference>
<name>A0A0D2EBG2_9EURO</name>
<organism evidence="7 8">
    <name type="scientific">Exophiala xenobiotica</name>
    <dbReference type="NCBI Taxonomy" id="348802"/>
    <lineage>
        <taxon>Eukaryota</taxon>
        <taxon>Fungi</taxon>
        <taxon>Dikarya</taxon>
        <taxon>Ascomycota</taxon>
        <taxon>Pezizomycotina</taxon>
        <taxon>Eurotiomycetes</taxon>
        <taxon>Chaetothyriomycetidae</taxon>
        <taxon>Chaetothyriales</taxon>
        <taxon>Herpotrichiellaceae</taxon>
        <taxon>Exophiala</taxon>
    </lineage>
</organism>
<keyword evidence="8" id="KW-1185">Reference proteome</keyword>
<proteinExistence type="predicted"/>
<dbReference type="Gene3D" id="4.10.240.10">
    <property type="entry name" value="Zn(2)-C6 fungal-type DNA-binding domain"/>
    <property type="match status" value="1"/>
</dbReference>
<dbReference type="InterPro" id="IPR036864">
    <property type="entry name" value="Zn2-C6_fun-type_DNA-bd_sf"/>
</dbReference>
<keyword evidence="4" id="KW-0539">Nucleus</keyword>
<dbReference type="GO" id="GO:0003677">
    <property type="term" value="F:DNA binding"/>
    <property type="evidence" value="ECO:0007669"/>
    <property type="project" value="UniProtKB-KW"/>
</dbReference>
<evidence type="ECO:0000256" key="3">
    <source>
        <dbReference type="ARBA" id="ARBA00023163"/>
    </source>
</evidence>
<sequence>MAHDWQDHEQESSNGLLDMRSRKRRRRVADISDDQDVLPRRRAILACDVCRARRTKCDGQRPTCSFCQSVNAECRYRKIAEPPPTKLESEIVIIKERLGNIEHLLSAQPRQPDATREIHTHLSPDAARTSSPRVPASVAADFQSPSVPQPPAFPTMVIRNKLFMRLVGLDCDLAVHLARFERSGDRKHHHEVGRHFFLQQHRALDLLGDFLEKIHPWYPLLDPDYHSEYSSVMDGPLKPSSESCLALIVAALGSLSSHDGTERHARYAELALGMVSSVLIDCSVQAVAALVYTAVYYCCICTPLDAFEYIAIASLKVQSLLTSNRHQVPDSKCEPLRRAYWAILLIENELNVQFDLIDTGVWNLDGSTPLPNVREIWTCSPRSPFQAQPNALASSVRHESNQEDADAYFLAEIAMRRISHRCPTAVRVTANGQQVYAPIVASELSHQLEEWYKYLPPALKFHRDTDVELQETRGLVLFLRTQYYSCMTSIYWPSVYQLIETGRWEYDLHIGCQKFFEAYSMFSKSVTLCVQHCAVNKWTLLASMFVFTMAAARALKDPAFATFRPPQLSSSMGLAVDSLAANASLSPSLAYLHRVLEEHLQELLVHRPSREVEDGIHT</sequence>
<evidence type="ECO:0000313" key="8">
    <source>
        <dbReference type="Proteomes" id="UP000054342"/>
    </source>
</evidence>
<dbReference type="SUPFAM" id="SSF57701">
    <property type="entry name" value="Zn2/Cys6 DNA-binding domain"/>
    <property type="match status" value="1"/>
</dbReference>
<protein>
    <recommendedName>
        <fullName evidence="6">Zn(2)-C6 fungal-type domain-containing protein</fullName>
    </recommendedName>
</protein>
<dbReference type="PANTHER" id="PTHR47785">
    <property type="entry name" value="ZN(II)2CYS6 TRANSCRIPTION FACTOR (EUROFUNG)-RELATED-RELATED"/>
    <property type="match status" value="1"/>
</dbReference>